<evidence type="ECO:0000313" key="2">
    <source>
        <dbReference type="Proteomes" id="UP000826195"/>
    </source>
</evidence>
<comment type="caution">
    <text evidence="1">The sequence shown here is derived from an EMBL/GenBank/DDBJ whole genome shotgun (WGS) entry which is preliminary data.</text>
</comment>
<dbReference type="Proteomes" id="UP000826195">
    <property type="component" value="Unassembled WGS sequence"/>
</dbReference>
<accession>A0AAV7HYB7</accession>
<evidence type="ECO:0000313" key="1">
    <source>
        <dbReference type="EMBL" id="KAH0550083.1"/>
    </source>
</evidence>
<protein>
    <submittedName>
        <fullName evidence="1">Uncharacterized protein</fullName>
    </submittedName>
</protein>
<reference evidence="1 2" key="1">
    <citation type="journal article" date="2021" name="J. Hered.">
        <title>A chromosome-level genome assembly of the parasitoid wasp, Cotesia glomerata (Hymenoptera: Braconidae).</title>
        <authorList>
            <person name="Pinto B.J."/>
            <person name="Weis J.J."/>
            <person name="Gamble T."/>
            <person name="Ode P.J."/>
            <person name="Paul R."/>
            <person name="Zaspel J.M."/>
        </authorList>
    </citation>
    <scope>NUCLEOTIDE SEQUENCE [LARGE SCALE GENOMIC DNA]</scope>
    <source>
        <strain evidence="1">CgM1</strain>
    </source>
</reference>
<keyword evidence="2" id="KW-1185">Reference proteome</keyword>
<proteinExistence type="predicted"/>
<dbReference type="EMBL" id="JAHXZJ010001864">
    <property type="protein sequence ID" value="KAH0550083.1"/>
    <property type="molecule type" value="Genomic_DNA"/>
</dbReference>
<organism evidence="1 2">
    <name type="scientific">Cotesia glomerata</name>
    <name type="common">Lepidopteran parasitic wasp</name>
    <name type="synonym">Apanteles glomeratus</name>
    <dbReference type="NCBI Taxonomy" id="32391"/>
    <lineage>
        <taxon>Eukaryota</taxon>
        <taxon>Metazoa</taxon>
        <taxon>Ecdysozoa</taxon>
        <taxon>Arthropoda</taxon>
        <taxon>Hexapoda</taxon>
        <taxon>Insecta</taxon>
        <taxon>Pterygota</taxon>
        <taxon>Neoptera</taxon>
        <taxon>Endopterygota</taxon>
        <taxon>Hymenoptera</taxon>
        <taxon>Apocrita</taxon>
        <taxon>Ichneumonoidea</taxon>
        <taxon>Braconidae</taxon>
        <taxon>Microgastrinae</taxon>
        <taxon>Cotesia</taxon>
    </lineage>
</organism>
<gene>
    <name evidence="1" type="ORF">KQX54_017331</name>
</gene>
<sequence length="85" mass="9803">MDHDLTDSRGIINDTACSSDERRVSEDCCVVLRVCIVESLFRFRGSIRVSNSHTEFMLKLLRQIEVKLRRKSVSAKGNEMKRNES</sequence>
<dbReference type="AlphaFoldDB" id="A0AAV7HYB7"/>
<name>A0AAV7HYB7_COTGL</name>